<dbReference type="Proteomes" id="UP000887569">
    <property type="component" value="Unplaced"/>
</dbReference>
<feature type="coiled-coil region" evidence="1">
    <location>
        <begin position="951"/>
        <end position="1010"/>
    </location>
</feature>
<accession>A0A915BSZ9</accession>
<feature type="compositionally biased region" description="Basic residues" evidence="2">
    <location>
        <begin position="1260"/>
        <end position="1271"/>
    </location>
</feature>
<sequence length="1304" mass="149123">PSSGWFSGGGSGLLFLYRTMNAERADSVRTWFVNFAETLGVSPVHGFSELWRQHIVTVVHFLETGQRRVIEETSAASAYDKAVQFLNRGTDERAVTEQLNVESAATGDNLEVVKFMVAIMNEMRITHAGLFDPQYGLSPSVFQHLKEIFRYLDEQSKWDTIDSWPAILSQGLAEESYNEMKPPTTPKQSARKRGSHFATSQRRKLSTAGQSPLAEVLSSPRIKEARLLREKDSEIRRLRERCDALEYEKDVMEARMGRMVQDLEKCSRRAEEKAALAIRYERECCALKAEVDDWKEKAAQSHTAIGDLQRVVNDLHQLKVINQEEIRRLEFECNEKMMQIHVANEHNVSLTKTVSELRNQNDSYLQQIRSMSDNVEDSRRTIIAMGKEKEEMEMLITSLRERIREEQRDHELQLSIQTERSNDLAAQLNIHQRELEEEQPKEELREQIRQMRAHSSDLEKQLAGLRSELGIARAQNAHMCAEKDKMMESLGALQNSFNQITDKKLELECRLAMTQSALDGLELERARLQDRVESQEKELKRIHDINIQNMKEAAIEKRKYEQQLNILNDSLLKANRDAEEAEHNALKEKSDIEARLSSLMKDKEALQNEIASVKEKLAKRESELSSQLMEKSLALNELGAETRDALAEAVRQTAAVEKEKAHLEKMLAEHVVTISNLHFEINQSREKMSALVVAKAELESAVRQLAGQLETASAEWRDAENSAAELRDRLRIAQNEARENREQLCVISKRYEDIKVEMTRITTECDEKRKEMEEKVMVLKANAEKREQSLKVQLLASEKEATEELRKENAILKAQVEATELRNTQLETSLSSALDDVRRLDVEKVAYAEESAIRLSSLSEQMESEKQELNAKLVALEEKCARLTADKMALSEIIARSEAVMHSELRHLRCEHDSLWEEARGIRLLYDAISVQYARSVETMEERDASYVTHIEALRNDRKVKEEAIRDLTQALDSMRKKNITDISQRDERILALETEREERLRELDETKANLACCQCNLEVISVKLSEAREEIKKKALEGDQNIDLKVRNGELSDHCKELQKKLDRAQRELNILVAEKEELLARLEDEGRRCAELREELSLSREVFKPARDVETIFSSVRESFPSTGQSIDRRTLISMTGAPHPKPNGSDEGDNMISTTVSGDAYAVNVPDAVTIPSEPVFITPPRNSTWLASQFSSNNLSSDSLDSVNSVRMRELQKRNTMYPPHLRSAYPLEVASRFSERDIHEDEFRNSENFVPPQSHGKHKGPKHSFHKIGDRLSRMLPGAHTPKSSSLPQSAKKPFAPHN</sequence>
<feature type="coiled-coil region" evidence="1">
    <location>
        <begin position="441"/>
        <end position="475"/>
    </location>
</feature>
<dbReference type="Gene3D" id="1.20.5.1160">
    <property type="entry name" value="Vasodilator-stimulated phosphoprotein"/>
    <property type="match status" value="1"/>
</dbReference>
<reference evidence="4 5" key="1">
    <citation type="submission" date="2022-11" db="UniProtKB">
        <authorList>
            <consortium name="WormBaseParasite"/>
        </authorList>
    </citation>
    <scope>IDENTIFICATION</scope>
</reference>
<feature type="region of interest" description="Disordered" evidence="2">
    <location>
        <begin position="175"/>
        <end position="212"/>
    </location>
</feature>
<feature type="coiled-coil region" evidence="1">
    <location>
        <begin position="1049"/>
        <end position="1097"/>
    </location>
</feature>
<feature type="coiled-coil region" evidence="1">
    <location>
        <begin position="347"/>
        <end position="409"/>
    </location>
</feature>
<feature type="compositionally biased region" description="Basic residues" evidence="2">
    <location>
        <begin position="189"/>
        <end position="205"/>
    </location>
</feature>
<name>A0A915BSZ9_PARUN</name>
<keyword evidence="3" id="KW-1185">Reference proteome</keyword>
<protein>
    <submittedName>
        <fullName evidence="4 5">Uncharacterized protein</fullName>
    </submittedName>
</protein>
<evidence type="ECO:0000313" key="4">
    <source>
        <dbReference type="WBParaSite" id="PgR057_g044_t01"/>
    </source>
</evidence>
<feature type="coiled-coil region" evidence="1">
    <location>
        <begin position="848"/>
        <end position="893"/>
    </location>
</feature>
<evidence type="ECO:0000256" key="2">
    <source>
        <dbReference type="SAM" id="MobiDB-lite"/>
    </source>
</evidence>
<proteinExistence type="predicted"/>
<evidence type="ECO:0000313" key="5">
    <source>
        <dbReference type="WBParaSite" id="PgR057_g044_t09"/>
    </source>
</evidence>
<evidence type="ECO:0000256" key="1">
    <source>
        <dbReference type="SAM" id="Coils"/>
    </source>
</evidence>
<dbReference type="WBParaSite" id="PgR057_g044_t01">
    <property type="protein sequence ID" value="PgR057_g044_t01"/>
    <property type="gene ID" value="PgR057_g044"/>
</dbReference>
<dbReference type="PANTHER" id="PTHR19327">
    <property type="entry name" value="GOLGIN"/>
    <property type="match status" value="1"/>
</dbReference>
<dbReference type="WBParaSite" id="PgR057_g044_t09">
    <property type="protein sequence ID" value="PgR057_g044_t09"/>
    <property type="gene ID" value="PgR057_g044"/>
</dbReference>
<feature type="coiled-coil region" evidence="1">
    <location>
        <begin position="504"/>
        <end position="666"/>
    </location>
</feature>
<dbReference type="PANTHER" id="PTHR19327:SF0">
    <property type="entry name" value="GOLGIN SUBFAMILY A MEMBER 4"/>
    <property type="match status" value="1"/>
</dbReference>
<feature type="coiled-coil region" evidence="1">
    <location>
        <begin position="695"/>
        <end position="822"/>
    </location>
</feature>
<keyword evidence="1" id="KW-0175">Coiled coil</keyword>
<feature type="region of interest" description="Disordered" evidence="2">
    <location>
        <begin position="1249"/>
        <end position="1304"/>
    </location>
</feature>
<evidence type="ECO:0000313" key="3">
    <source>
        <dbReference type="Proteomes" id="UP000887569"/>
    </source>
</evidence>
<feature type="coiled-coil region" evidence="1">
    <location>
        <begin position="228"/>
        <end position="255"/>
    </location>
</feature>
<organism evidence="3 4">
    <name type="scientific">Parascaris univalens</name>
    <name type="common">Nematode worm</name>
    <dbReference type="NCBI Taxonomy" id="6257"/>
    <lineage>
        <taxon>Eukaryota</taxon>
        <taxon>Metazoa</taxon>
        <taxon>Ecdysozoa</taxon>
        <taxon>Nematoda</taxon>
        <taxon>Chromadorea</taxon>
        <taxon>Rhabditida</taxon>
        <taxon>Spirurina</taxon>
        <taxon>Ascaridomorpha</taxon>
        <taxon>Ascaridoidea</taxon>
        <taxon>Ascarididae</taxon>
        <taxon>Parascaris</taxon>
    </lineage>
</organism>